<evidence type="ECO:0008006" key="4">
    <source>
        <dbReference type="Google" id="ProtNLM"/>
    </source>
</evidence>
<dbReference type="InterPro" id="IPR029675">
    <property type="entry name" value="PGAP4"/>
</dbReference>
<sequence length="374" mass="43398">MLCTLLRDSIFYIKPINIDKEKKKLKIIDSKRLNESLEILNLSSANNISSGRPRNSLFKNQIIDIGVTIITVSRNRHQFDSYEPKYLTQVAGKIVSLLKDPTLKKTYAVFLCNVDPDPNSYTEISPLTRIFPTFERFAAKGPQRVNIFEKEKQDYVFCLNETMNRKVNYTLLIEDDAYPEDALFSVLEHMIDNRIENKFAEFKSMDRNVTYVKFYHPPRLLGYYSLEVERIPELLSISVLFGTIMCGIYPYLFSKSKYSMNKMWFLFIVYSCLVAIAIGRQSIMEFRRISKHLFQVTPAPSCCTPALLFPQHGGQKVVEYMQNVKCRNKYAKDMLLEDVKRKHGLVGLLVQPNLFKHIGLYSSLRSKVLDPFIV</sequence>
<dbReference type="GO" id="GO:0006506">
    <property type="term" value="P:GPI anchor biosynthetic process"/>
    <property type="evidence" value="ECO:0007669"/>
    <property type="project" value="InterPro"/>
</dbReference>
<dbReference type="GO" id="GO:0000139">
    <property type="term" value="C:Golgi membrane"/>
    <property type="evidence" value="ECO:0007669"/>
    <property type="project" value="InterPro"/>
</dbReference>
<keyword evidence="1" id="KW-0472">Membrane</keyword>
<reference evidence="2 3" key="1">
    <citation type="submission" date="2024-01" db="EMBL/GenBank/DDBJ databases">
        <title>The genome of the rayed Mediterranean limpet Patella caerulea (Linnaeus, 1758).</title>
        <authorList>
            <person name="Anh-Thu Weber A."/>
            <person name="Halstead-Nussloch G."/>
        </authorList>
    </citation>
    <scope>NUCLEOTIDE SEQUENCE [LARGE SCALE GENOMIC DNA]</scope>
    <source>
        <strain evidence="2">AATW-2023a</strain>
        <tissue evidence="2">Whole specimen</tissue>
    </source>
</reference>
<gene>
    <name evidence="2" type="ORF">SNE40_017446</name>
</gene>
<feature type="transmembrane region" description="Helical" evidence="1">
    <location>
        <begin position="264"/>
        <end position="283"/>
    </location>
</feature>
<proteinExistence type="predicted"/>
<dbReference type="GO" id="GO:0016757">
    <property type="term" value="F:glycosyltransferase activity"/>
    <property type="evidence" value="ECO:0007669"/>
    <property type="project" value="InterPro"/>
</dbReference>
<keyword evidence="3" id="KW-1185">Reference proteome</keyword>
<dbReference type="AlphaFoldDB" id="A0AAN8JH39"/>
<keyword evidence="1" id="KW-0812">Transmembrane</keyword>
<dbReference type="PANTHER" id="PTHR31410:SF1">
    <property type="entry name" value="POST-GPI ATTACHMENT TO PROTEINS FACTOR 4"/>
    <property type="match status" value="1"/>
</dbReference>
<evidence type="ECO:0000313" key="3">
    <source>
        <dbReference type="Proteomes" id="UP001347796"/>
    </source>
</evidence>
<name>A0AAN8JH39_PATCE</name>
<organism evidence="2 3">
    <name type="scientific">Patella caerulea</name>
    <name type="common">Rayed Mediterranean limpet</name>
    <dbReference type="NCBI Taxonomy" id="87958"/>
    <lineage>
        <taxon>Eukaryota</taxon>
        <taxon>Metazoa</taxon>
        <taxon>Spiralia</taxon>
        <taxon>Lophotrochozoa</taxon>
        <taxon>Mollusca</taxon>
        <taxon>Gastropoda</taxon>
        <taxon>Patellogastropoda</taxon>
        <taxon>Patelloidea</taxon>
        <taxon>Patellidae</taxon>
        <taxon>Patella</taxon>
    </lineage>
</organism>
<comment type="caution">
    <text evidence="2">The sequence shown here is derived from an EMBL/GenBank/DDBJ whole genome shotgun (WGS) entry which is preliminary data.</text>
</comment>
<evidence type="ECO:0000256" key="1">
    <source>
        <dbReference type="SAM" id="Phobius"/>
    </source>
</evidence>
<keyword evidence="1" id="KW-1133">Transmembrane helix</keyword>
<feature type="transmembrane region" description="Helical" evidence="1">
    <location>
        <begin position="234"/>
        <end position="252"/>
    </location>
</feature>
<accession>A0AAN8JH39</accession>
<dbReference type="Proteomes" id="UP001347796">
    <property type="component" value="Unassembled WGS sequence"/>
</dbReference>
<dbReference type="CDD" id="cd22190">
    <property type="entry name" value="PGAP4"/>
    <property type="match status" value="1"/>
</dbReference>
<dbReference type="EMBL" id="JAZGQO010000011">
    <property type="protein sequence ID" value="KAK6174109.1"/>
    <property type="molecule type" value="Genomic_DNA"/>
</dbReference>
<protein>
    <recommendedName>
        <fullName evidence="4">Transmembrane protein 246</fullName>
    </recommendedName>
</protein>
<evidence type="ECO:0000313" key="2">
    <source>
        <dbReference type="EMBL" id="KAK6174109.1"/>
    </source>
</evidence>
<dbReference type="PANTHER" id="PTHR31410">
    <property type="entry name" value="TRANSMEMBRANE PROTEIN 246"/>
    <property type="match status" value="1"/>
</dbReference>